<organism evidence="2 3">
    <name type="scientific">Brevibacillus reuszeri</name>
    <dbReference type="NCBI Taxonomy" id="54915"/>
    <lineage>
        <taxon>Bacteria</taxon>
        <taxon>Bacillati</taxon>
        <taxon>Bacillota</taxon>
        <taxon>Bacilli</taxon>
        <taxon>Bacillales</taxon>
        <taxon>Paenibacillaceae</taxon>
        <taxon>Brevibacillus</taxon>
    </lineage>
</organism>
<evidence type="ECO:0008006" key="5">
    <source>
        <dbReference type="Google" id="ProtNLM"/>
    </source>
</evidence>
<reference evidence="3" key="1">
    <citation type="submission" date="2015-07" db="EMBL/GenBank/DDBJ databases">
        <title>Genome sequencing project for genomic taxonomy and phylogenomics of Bacillus-like bacteria.</title>
        <authorList>
            <person name="Liu B."/>
            <person name="Wang J."/>
            <person name="Zhu Y."/>
            <person name="Liu G."/>
            <person name="Chen Q."/>
            <person name="Chen Z."/>
            <person name="Lan J."/>
            <person name="Che J."/>
            <person name="Ge C."/>
            <person name="Shi H."/>
            <person name="Pan Z."/>
            <person name="Liu X."/>
        </authorList>
    </citation>
    <scope>NUCLEOTIDE SEQUENCE [LARGE SCALE GENOMIC DNA]</scope>
    <source>
        <strain evidence="3">DSM 9887</strain>
    </source>
</reference>
<evidence type="ECO:0000313" key="3">
    <source>
        <dbReference type="Proteomes" id="UP000036834"/>
    </source>
</evidence>
<sequence>MAQRLATNYAKAYFTVNEEELNQFVSLFTNEHISVDVKVCDNGDRDVILTDNNGEIQLSFLRVGNRYSCDSSYLIRDRQLANAMRKAMKTFRGYGIVHRIYDGFTVVYHYDQGSVVSIQEISGDEETSIFENSSPSITHELESLFQQVGSEQEIESLRQETDRWLDLRNWAKQAAPEKLPAIDTRLAILSQRMFELEA</sequence>
<dbReference type="EMBL" id="LGIQ01000007">
    <property type="protein sequence ID" value="KNB72415.1"/>
    <property type="molecule type" value="Genomic_DNA"/>
</dbReference>
<keyword evidence="4" id="KW-1185">Reference proteome</keyword>
<evidence type="ECO:0000313" key="1">
    <source>
        <dbReference type="EMBL" id="GED70566.1"/>
    </source>
</evidence>
<dbReference type="Proteomes" id="UP000036834">
    <property type="component" value="Unassembled WGS sequence"/>
</dbReference>
<comment type="caution">
    <text evidence="2">The sequence shown here is derived from an EMBL/GenBank/DDBJ whole genome shotgun (WGS) entry which is preliminary data.</text>
</comment>
<name>A0A0K9YVZ8_9BACL</name>
<dbReference type="AlphaFoldDB" id="A0A0K9YVZ8"/>
<proteinExistence type="predicted"/>
<dbReference type="PATRIC" id="fig|54915.3.peg.1177"/>
<dbReference type="RefSeq" id="WP_049738468.1">
    <property type="nucleotide sequence ID" value="NZ_BJON01000016.1"/>
</dbReference>
<reference evidence="2" key="2">
    <citation type="submission" date="2015-07" db="EMBL/GenBank/DDBJ databases">
        <title>MeaNS - Measles Nucleotide Surveillance Program.</title>
        <authorList>
            <person name="Tran T."/>
            <person name="Druce J."/>
        </authorList>
    </citation>
    <scope>NUCLEOTIDE SEQUENCE</scope>
    <source>
        <strain evidence="2">DSM 9887</strain>
    </source>
</reference>
<reference evidence="1 4" key="3">
    <citation type="submission" date="2019-06" db="EMBL/GenBank/DDBJ databases">
        <title>Whole genome shotgun sequence of Brevibacillus reuszeri NBRC 15719.</title>
        <authorList>
            <person name="Hosoyama A."/>
            <person name="Uohara A."/>
            <person name="Ohji S."/>
            <person name="Ichikawa N."/>
        </authorList>
    </citation>
    <scope>NUCLEOTIDE SEQUENCE [LARGE SCALE GENOMIC DNA]</scope>
    <source>
        <strain evidence="1 4">NBRC 15719</strain>
    </source>
</reference>
<evidence type="ECO:0000313" key="4">
    <source>
        <dbReference type="Proteomes" id="UP000319578"/>
    </source>
</evidence>
<gene>
    <name evidence="2" type="ORF">ADS79_11105</name>
    <name evidence="1" type="ORF">BRE01_42680</name>
</gene>
<dbReference type="EMBL" id="BJON01000016">
    <property type="protein sequence ID" value="GED70566.1"/>
    <property type="molecule type" value="Genomic_DNA"/>
</dbReference>
<accession>A0A0K9YVZ8</accession>
<dbReference type="Proteomes" id="UP000319578">
    <property type="component" value="Unassembled WGS sequence"/>
</dbReference>
<dbReference type="OrthoDB" id="2880119at2"/>
<evidence type="ECO:0000313" key="2">
    <source>
        <dbReference type="EMBL" id="KNB72415.1"/>
    </source>
</evidence>
<protein>
    <recommendedName>
        <fullName evidence="5">Non-ribosomal peptide synthetase module</fullName>
    </recommendedName>
</protein>